<evidence type="ECO:0000313" key="4">
    <source>
        <dbReference type="EMBL" id="AKU89982.1"/>
    </source>
</evidence>
<evidence type="ECO:0000256" key="1">
    <source>
        <dbReference type="ARBA" id="ARBA00006484"/>
    </source>
</evidence>
<dbReference type="PANTHER" id="PTHR43899">
    <property type="entry name" value="RH59310P"/>
    <property type="match status" value="1"/>
</dbReference>
<proteinExistence type="inferred from homology"/>
<dbReference type="EMBL" id="CP012332">
    <property type="protein sequence ID" value="AKU89982.1"/>
    <property type="molecule type" value="Genomic_DNA"/>
</dbReference>
<dbReference type="GO" id="GO:0016491">
    <property type="term" value="F:oxidoreductase activity"/>
    <property type="evidence" value="ECO:0007669"/>
    <property type="project" value="UniProtKB-KW"/>
</dbReference>
<dbReference type="Pfam" id="PF00106">
    <property type="entry name" value="adh_short"/>
    <property type="match status" value="1"/>
</dbReference>
<dbReference type="KEGG" id="vin:AKJ08_0369"/>
<keyword evidence="2" id="KW-0560">Oxidoreductase</keyword>
<dbReference type="STRING" id="1391653.AKJ08_0369"/>
<dbReference type="PRINTS" id="PR00080">
    <property type="entry name" value="SDRFAMILY"/>
</dbReference>
<evidence type="ECO:0000256" key="3">
    <source>
        <dbReference type="RuleBase" id="RU000363"/>
    </source>
</evidence>
<accession>A0A0K1P8Z8</accession>
<dbReference type="AlphaFoldDB" id="A0A0K1P8Z8"/>
<protein>
    <submittedName>
        <fullName evidence="4">3-oxoacyl-[acyl-carrier protein] reductase</fullName>
    </submittedName>
</protein>
<evidence type="ECO:0000313" key="5">
    <source>
        <dbReference type="Proteomes" id="UP000055590"/>
    </source>
</evidence>
<dbReference type="Gene3D" id="3.40.50.720">
    <property type="entry name" value="NAD(P)-binding Rossmann-like Domain"/>
    <property type="match status" value="1"/>
</dbReference>
<dbReference type="PRINTS" id="PR00081">
    <property type="entry name" value="GDHRDH"/>
</dbReference>
<dbReference type="InterPro" id="IPR036291">
    <property type="entry name" value="NAD(P)-bd_dom_sf"/>
</dbReference>
<evidence type="ECO:0000256" key="2">
    <source>
        <dbReference type="ARBA" id="ARBA00023002"/>
    </source>
</evidence>
<dbReference type="Proteomes" id="UP000055590">
    <property type="component" value="Chromosome"/>
</dbReference>
<comment type="similarity">
    <text evidence="1 3">Belongs to the short-chain dehydrogenases/reductases (SDR) family.</text>
</comment>
<dbReference type="InterPro" id="IPR051019">
    <property type="entry name" value="VLCFA-Steroid_DH"/>
</dbReference>
<keyword evidence="5" id="KW-1185">Reference proteome</keyword>
<organism evidence="4 5">
    <name type="scientific">Vulgatibacter incomptus</name>
    <dbReference type="NCBI Taxonomy" id="1391653"/>
    <lineage>
        <taxon>Bacteria</taxon>
        <taxon>Pseudomonadati</taxon>
        <taxon>Myxococcota</taxon>
        <taxon>Myxococcia</taxon>
        <taxon>Myxococcales</taxon>
        <taxon>Cystobacterineae</taxon>
        <taxon>Vulgatibacteraceae</taxon>
        <taxon>Vulgatibacter</taxon>
    </lineage>
</organism>
<dbReference type="PIRSF" id="PIRSF000126">
    <property type="entry name" value="11-beta-HSD1"/>
    <property type="match status" value="1"/>
</dbReference>
<dbReference type="InterPro" id="IPR002347">
    <property type="entry name" value="SDR_fam"/>
</dbReference>
<sequence>MITGASSGIGEAFARALATRGMHLVLAARREERLLALADALAKAHGVETRVVPVDLRQPFGPATLWREAGRDREIHLLVNNAGFGLQGRFEDLPTERQLDLVRLNVNAVVELTALFLPAMQDRGEGGVINVSSAVAFQPVPLMAAYAASKAFVLSFSEALWSENLDLGVRVQALCPGGSPTEFQAVAGTRLPGLGVLPAAAIVEQSLHGLEGGRSVVVPGLANKGAPFAARILPRELMARAAQLFVEKLK</sequence>
<gene>
    <name evidence="4" type="ORF">AKJ08_0369</name>
</gene>
<dbReference type="PANTHER" id="PTHR43899:SF13">
    <property type="entry name" value="RH59310P"/>
    <property type="match status" value="1"/>
</dbReference>
<dbReference type="OrthoDB" id="9789083at2"/>
<reference evidence="4 5" key="1">
    <citation type="submission" date="2015-08" db="EMBL/GenBank/DDBJ databases">
        <authorList>
            <person name="Babu N.S."/>
            <person name="Beckwith C.J."/>
            <person name="Beseler K.G."/>
            <person name="Brison A."/>
            <person name="Carone J.V."/>
            <person name="Caskin T.P."/>
            <person name="Diamond M."/>
            <person name="Durham M.E."/>
            <person name="Foxe J.M."/>
            <person name="Go M."/>
            <person name="Henderson B.A."/>
            <person name="Jones I.B."/>
            <person name="McGettigan J.A."/>
            <person name="Micheletti S.J."/>
            <person name="Nasrallah M.E."/>
            <person name="Ortiz D."/>
            <person name="Piller C.R."/>
            <person name="Privatt S.R."/>
            <person name="Schneider S.L."/>
            <person name="Sharp S."/>
            <person name="Smith T.C."/>
            <person name="Stanton J.D."/>
            <person name="Ullery H.E."/>
            <person name="Wilson R.J."/>
            <person name="Serrano M.G."/>
            <person name="Buck G."/>
            <person name="Lee V."/>
            <person name="Wang Y."/>
            <person name="Carvalho R."/>
            <person name="Voegtly L."/>
            <person name="Shi R."/>
            <person name="Duckworth R."/>
            <person name="Johnson A."/>
            <person name="Loviza R."/>
            <person name="Walstead R."/>
            <person name="Shah Z."/>
            <person name="Kiflezghi M."/>
            <person name="Wade K."/>
            <person name="Ball S.L."/>
            <person name="Bradley K.W."/>
            <person name="Asai D.J."/>
            <person name="Bowman C.A."/>
            <person name="Russell D.A."/>
            <person name="Pope W.H."/>
            <person name="Jacobs-Sera D."/>
            <person name="Hendrix R.W."/>
            <person name="Hatfull G.F."/>
        </authorList>
    </citation>
    <scope>NUCLEOTIDE SEQUENCE [LARGE SCALE GENOMIC DNA]</scope>
    <source>
        <strain evidence="4 5">DSM 27710</strain>
    </source>
</reference>
<dbReference type="SUPFAM" id="SSF51735">
    <property type="entry name" value="NAD(P)-binding Rossmann-fold domains"/>
    <property type="match status" value="1"/>
</dbReference>
<name>A0A0K1P8Z8_9BACT</name>